<dbReference type="Pfam" id="PF12368">
    <property type="entry name" value="Rhodanese_C"/>
    <property type="match status" value="1"/>
</dbReference>
<dbReference type="PROSITE" id="PS50206">
    <property type="entry name" value="RHODANESE_3"/>
    <property type="match status" value="1"/>
</dbReference>
<dbReference type="SMART" id="SM00450">
    <property type="entry name" value="RHOD"/>
    <property type="match status" value="1"/>
</dbReference>
<feature type="compositionally biased region" description="Polar residues" evidence="1">
    <location>
        <begin position="401"/>
        <end position="410"/>
    </location>
</feature>
<dbReference type="InterPro" id="IPR036873">
    <property type="entry name" value="Rhodanese-like_dom_sf"/>
</dbReference>
<dbReference type="Gene3D" id="3.30.70.100">
    <property type="match status" value="1"/>
</dbReference>
<dbReference type="Gene3D" id="3.40.250.10">
    <property type="entry name" value="Rhodanese-like domain"/>
    <property type="match status" value="1"/>
</dbReference>
<dbReference type="OMA" id="ECKEKLW"/>
<organism evidence="3 4">
    <name type="scientific">Klebsormidium nitens</name>
    <name type="common">Green alga</name>
    <name type="synonym">Ulothrix nitens</name>
    <dbReference type="NCBI Taxonomy" id="105231"/>
    <lineage>
        <taxon>Eukaryota</taxon>
        <taxon>Viridiplantae</taxon>
        <taxon>Streptophyta</taxon>
        <taxon>Klebsormidiophyceae</taxon>
        <taxon>Klebsormidiales</taxon>
        <taxon>Klebsormidiaceae</taxon>
        <taxon>Klebsormidium</taxon>
    </lineage>
</organism>
<feature type="domain" description="Rhodanese" evidence="2">
    <location>
        <begin position="261"/>
        <end position="363"/>
    </location>
</feature>
<dbReference type="Pfam" id="PF17773">
    <property type="entry name" value="UPF0176_N"/>
    <property type="match status" value="1"/>
</dbReference>
<feature type="compositionally biased region" description="Polar residues" evidence="1">
    <location>
        <begin position="546"/>
        <end position="558"/>
    </location>
</feature>
<reference evidence="3 4" key="1">
    <citation type="journal article" date="2014" name="Nat. Commun.">
        <title>Klebsormidium flaccidum genome reveals primary factors for plant terrestrial adaptation.</title>
        <authorList>
            <person name="Hori K."/>
            <person name="Maruyama F."/>
            <person name="Fujisawa T."/>
            <person name="Togashi T."/>
            <person name="Yamamoto N."/>
            <person name="Seo M."/>
            <person name="Sato S."/>
            <person name="Yamada T."/>
            <person name="Mori H."/>
            <person name="Tajima N."/>
            <person name="Moriyama T."/>
            <person name="Ikeuchi M."/>
            <person name="Watanabe M."/>
            <person name="Wada H."/>
            <person name="Kobayashi K."/>
            <person name="Saito M."/>
            <person name="Masuda T."/>
            <person name="Sasaki-Sekimoto Y."/>
            <person name="Mashiguchi K."/>
            <person name="Awai K."/>
            <person name="Shimojima M."/>
            <person name="Masuda S."/>
            <person name="Iwai M."/>
            <person name="Nobusawa T."/>
            <person name="Narise T."/>
            <person name="Kondo S."/>
            <person name="Saito H."/>
            <person name="Sato R."/>
            <person name="Murakawa M."/>
            <person name="Ihara Y."/>
            <person name="Oshima-Yamada Y."/>
            <person name="Ohtaka K."/>
            <person name="Satoh M."/>
            <person name="Sonobe K."/>
            <person name="Ishii M."/>
            <person name="Ohtani R."/>
            <person name="Kanamori-Sato M."/>
            <person name="Honoki R."/>
            <person name="Miyazaki D."/>
            <person name="Mochizuki H."/>
            <person name="Umetsu J."/>
            <person name="Higashi K."/>
            <person name="Shibata D."/>
            <person name="Kamiya Y."/>
            <person name="Sato N."/>
            <person name="Nakamura Y."/>
            <person name="Tabata S."/>
            <person name="Ida S."/>
            <person name="Kurokawa K."/>
            <person name="Ohta H."/>
        </authorList>
    </citation>
    <scope>NUCLEOTIDE SEQUENCE [LARGE SCALE GENOMIC DNA]</scope>
    <source>
        <strain evidence="3 4">NIES-2285</strain>
    </source>
</reference>
<dbReference type="InterPro" id="IPR022111">
    <property type="entry name" value="Rhodanese_C"/>
</dbReference>
<evidence type="ECO:0000313" key="4">
    <source>
        <dbReference type="Proteomes" id="UP000054558"/>
    </source>
</evidence>
<evidence type="ECO:0000313" key="3">
    <source>
        <dbReference type="EMBL" id="GAQ84629.1"/>
    </source>
</evidence>
<dbReference type="SUPFAM" id="SSF52821">
    <property type="entry name" value="Rhodanese/Cell cycle control phosphatase"/>
    <property type="match status" value="1"/>
</dbReference>
<gene>
    <name evidence="3" type="ORF">KFL_001980110</name>
</gene>
<dbReference type="Proteomes" id="UP000054558">
    <property type="component" value="Unassembled WGS sequence"/>
</dbReference>
<feature type="region of interest" description="Disordered" evidence="1">
    <location>
        <begin position="525"/>
        <end position="558"/>
    </location>
</feature>
<dbReference type="STRING" id="105231.A0A1Y1I5D5"/>
<keyword evidence="4" id="KW-1185">Reference proteome</keyword>
<protein>
    <recommendedName>
        <fullName evidence="2">Rhodanese domain-containing protein</fullName>
    </recommendedName>
</protein>
<dbReference type="InterPro" id="IPR040503">
    <property type="entry name" value="TRHO_N"/>
</dbReference>
<sequence length="558" mass="61056">MAAAKHSTSLNQLIASRLESTAEGLSAWRLSSRSSAANAMYGGVHSAWKLLVPGSPARQLHPLVKVIGRGLQRREMSSVPFCLAENNAVGTGPLAVPISLPSTSALEGMSPVEAEPHEYVVVNFYHLTNIADPLGEVDRQAAFMKERDFRGRIYISHQGINAQFSSLEGEAHEYRQWLQADPRFQDVPIQMARAPAHAFPRLKLRYKPDLVMVRGGTRQLPLTEPHARAVPLSPAQWRRKLDQRNGDASQPRSEVDESGSPTRQLLLLDVRNGYEWDVGHFQGAARPEVDCFRETEFGLAEGATPQDPLAGVDPQSVDVMMYCTGGIRCDVYSTMLRQQGFQNLYTLQGGVVNYLKEEGPLHWNGNLFVFDSRMSVPPAEVSLGASEAARLAARARDENGAQESGQSVSDAATEPERATGLPWASCRICGASATEPRHRNCANADCNMLFLCCPACAGQHRGCCSALCAAGPRLRPFLHEAGQYQRLHNYDIGRAAAGGPLSKRAVKRRQGAARRHALRVLEAAGEYSEQEWSAKQHESNDDDTTAESLQTPVLQQSA</sequence>
<dbReference type="InterPro" id="IPR001763">
    <property type="entry name" value="Rhodanese-like_dom"/>
</dbReference>
<feature type="region of interest" description="Disordered" evidence="1">
    <location>
        <begin position="393"/>
        <end position="416"/>
    </location>
</feature>
<dbReference type="CDD" id="cd01518">
    <property type="entry name" value="RHOD_YceA"/>
    <property type="match status" value="1"/>
</dbReference>
<name>A0A1Y1I5D5_KLENI</name>
<dbReference type="OrthoDB" id="25002at2759"/>
<proteinExistence type="predicted"/>
<dbReference type="Pfam" id="PF00581">
    <property type="entry name" value="Rhodanese"/>
    <property type="match status" value="1"/>
</dbReference>
<evidence type="ECO:0000259" key="2">
    <source>
        <dbReference type="PROSITE" id="PS50206"/>
    </source>
</evidence>
<dbReference type="PANTHER" id="PTHR43268">
    <property type="entry name" value="THIOSULFATE SULFURTRANSFERASE/RHODANESE-LIKE DOMAIN-CONTAINING PROTEIN 2"/>
    <property type="match status" value="1"/>
</dbReference>
<dbReference type="AlphaFoldDB" id="A0A1Y1I5D5"/>
<feature type="region of interest" description="Disordered" evidence="1">
    <location>
        <begin position="222"/>
        <end position="261"/>
    </location>
</feature>
<dbReference type="EMBL" id="DF237147">
    <property type="protein sequence ID" value="GAQ84629.1"/>
    <property type="molecule type" value="Genomic_DNA"/>
</dbReference>
<accession>A0A1Y1I5D5</accession>
<dbReference type="PANTHER" id="PTHR43268:SF3">
    <property type="entry name" value="RHODANESE-LIKE DOMAIN-CONTAINING PROTEIN 7-RELATED"/>
    <property type="match status" value="1"/>
</dbReference>
<dbReference type="InterPro" id="IPR020936">
    <property type="entry name" value="TrhO"/>
</dbReference>
<evidence type="ECO:0000256" key="1">
    <source>
        <dbReference type="SAM" id="MobiDB-lite"/>
    </source>
</evidence>